<dbReference type="Proteomes" id="UP000199437">
    <property type="component" value="Unassembled WGS sequence"/>
</dbReference>
<accession>A0A1I0NKK5</accession>
<protein>
    <submittedName>
        <fullName evidence="1">Uncharacterized protein</fullName>
    </submittedName>
</protein>
<name>A0A1I0NKK5_9BACT</name>
<dbReference type="EMBL" id="FOIR01000001">
    <property type="protein sequence ID" value="SEW01835.1"/>
    <property type="molecule type" value="Genomic_DNA"/>
</dbReference>
<dbReference type="GeneID" id="99986000"/>
<reference evidence="2" key="1">
    <citation type="submission" date="2016-10" db="EMBL/GenBank/DDBJ databases">
        <authorList>
            <person name="Varghese N."/>
            <person name="Submissions S."/>
        </authorList>
    </citation>
    <scope>NUCLEOTIDE SEQUENCE [LARGE SCALE GENOMIC DNA]</scope>
    <source>
        <strain evidence="2">CGMCC 1.12402</strain>
    </source>
</reference>
<dbReference type="AlphaFoldDB" id="A0A1I0NKK5"/>
<evidence type="ECO:0000313" key="1">
    <source>
        <dbReference type="EMBL" id="SEW01835.1"/>
    </source>
</evidence>
<proteinExistence type="predicted"/>
<sequence>MAKKLLIHKNHEEAERYVLEQGFERTPEERILWLLKQIKRMHKYNPVKKQPKGYVLKKLESKEE</sequence>
<dbReference type="STRING" id="1267423.SAMN05216290_1269"/>
<organism evidence="1 2">
    <name type="scientific">Roseivirga pacifica</name>
    <dbReference type="NCBI Taxonomy" id="1267423"/>
    <lineage>
        <taxon>Bacteria</taxon>
        <taxon>Pseudomonadati</taxon>
        <taxon>Bacteroidota</taxon>
        <taxon>Cytophagia</taxon>
        <taxon>Cytophagales</taxon>
        <taxon>Roseivirgaceae</taxon>
        <taxon>Roseivirga</taxon>
    </lineage>
</organism>
<dbReference type="RefSeq" id="WP_090257666.1">
    <property type="nucleotide sequence ID" value="NZ_FOIR01000001.1"/>
</dbReference>
<evidence type="ECO:0000313" key="2">
    <source>
        <dbReference type="Proteomes" id="UP000199437"/>
    </source>
</evidence>
<gene>
    <name evidence="1" type="ORF">SAMN05216290_1269</name>
</gene>
<keyword evidence="2" id="KW-1185">Reference proteome</keyword>